<comment type="caution">
    <text evidence="4">The sequence shown here is derived from an EMBL/GenBank/DDBJ whole genome shotgun (WGS) entry which is preliminary data.</text>
</comment>
<dbReference type="GO" id="GO:0016812">
    <property type="term" value="F:hydrolase activity, acting on carbon-nitrogen (but not peptide) bonds, in cyclic amides"/>
    <property type="evidence" value="ECO:0007669"/>
    <property type="project" value="TreeGrafter"/>
</dbReference>
<dbReference type="GO" id="GO:0005829">
    <property type="term" value="C:cytosol"/>
    <property type="evidence" value="ECO:0007669"/>
    <property type="project" value="TreeGrafter"/>
</dbReference>
<dbReference type="InterPro" id="IPR011059">
    <property type="entry name" value="Metal-dep_hydrolase_composite"/>
</dbReference>
<dbReference type="InterPro" id="IPR006680">
    <property type="entry name" value="Amidohydro-rel"/>
</dbReference>
<comment type="cofactor">
    <cofactor evidence="1">
        <name>Zn(2+)</name>
        <dbReference type="ChEBI" id="CHEBI:29105"/>
    </cofactor>
</comment>
<feature type="domain" description="Amidohydrolase-related" evidence="3">
    <location>
        <begin position="52"/>
        <end position="262"/>
    </location>
</feature>
<dbReference type="AlphaFoldDB" id="A0A933EAQ2"/>
<dbReference type="InterPro" id="IPR032466">
    <property type="entry name" value="Metal_Hydrolase"/>
</dbReference>
<sequence>METAGRCGGIVLVHAENGLVVDYLENRALAGGADGAEFLRRGRPPQVEAEAVARSIHLAALAGCPLYIVHLTCREALAEARRARADGKDVVVETCPQYLSLTEADVERMGSLAKVAPPLRTADHPAALWEGIRDGSVDVLGSDHASYTIAQKGEKPFIEAPYGMPGTELLLPLLYSEGVAQGRIPIERLVQVASENPARVLGLYPRKGALLVGSDADIVVIDPQGKTRVRAADQHTKSDYTPYEGWELSGRVELCMVRGEVVVRNGELLQRPGFGRFLPRRSAGGRAALQPGFPRAGSR</sequence>
<evidence type="ECO:0000256" key="1">
    <source>
        <dbReference type="ARBA" id="ARBA00001947"/>
    </source>
</evidence>
<dbReference type="InterPro" id="IPR050378">
    <property type="entry name" value="Metallo-dep_Hydrolases_sf"/>
</dbReference>
<dbReference type="Gene3D" id="2.30.40.10">
    <property type="entry name" value="Urease, subunit C, domain 1"/>
    <property type="match status" value="1"/>
</dbReference>
<dbReference type="Pfam" id="PF01979">
    <property type="entry name" value="Amidohydro_1"/>
    <property type="match status" value="1"/>
</dbReference>
<dbReference type="EMBL" id="JACQRX010000327">
    <property type="protein sequence ID" value="MBI4252294.1"/>
    <property type="molecule type" value="Genomic_DNA"/>
</dbReference>
<dbReference type="PANTHER" id="PTHR11647:SF1">
    <property type="entry name" value="COLLAPSIN RESPONSE MEDIATOR PROTEIN"/>
    <property type="match status" value="1"/>
</dbReference>
<accession>A0A933EAQ2</accession>
<dbReference type="PANTHER" id="PTHR11647">
    <property type="entry name" value="HYDRANTOINASE/DIHYDROPYRIMIDINASE FAMILY MEMBER"/>
    <property type="match status" value="1"/>
</dbReference>
<organism evidence="4 5">
    <name type="scientific">Tectimicrobiota bacterium</name>
    <dbReference type="NCBI Taxonomy" id="2528274"/>
    <lineage>
        <taxon>Bacteria</taxon>
        <taxon>Pseudomonadati</taxon>
        <taxon>Nitrospinota/Tectimicrobiota group</taxon>
        <taxon>Candidatus Tectimicrobiota</taxon>
    </lineage>
</organism>
<protein>
    <submittedName>
        <fullName evidence="4">Amidohydrolase family protein</fullName>
    </submittedName>
</protein>
<name>A0A933EAQ2_UNCTE</name>
<evidence type="ECO:0000313" key="5">
    <source>
        <dbReference type="Proteomes" id="UP000752292"/>
    </source>
</evidence>
<dbReference type="SUPFAM" id="SSF51556">
    <property type="entry name" value="Metallo-dependent hydrolases"/>
    <property type="match status" value="1"/>
</dbReference>
<dbReference type="SUPFAM" id="SSF51338">
    <property type="entry name" value="Composite domain of metallo-dependent hydrolases"/>
    <property type="match status" value="1"/>
</dbReference>
<dbReference type="Proteomes" id="UP000752292">
    <property type="component" value="Unassembled WGS sequence"/>
</dbReference>
<dbReference type="Gene3D" id="3.20.20.140">
    <property type="entry name" value="Metal-dependent hydrolases"/>
    <property type="match status" value="1"/>
</dbReference>
<proteinExistence type="inferred from homology"/>
<reference evidence="4" key="1">
    <citation type="submission" date="2020-07" db="EMBL/GenBank/DDBJ databases">
        <title>Huge and variable diversity of episymbiotic CPR bacteria and DPANN archaea in groundwater ecosystems.</title>
        <authorList>
            <person name="He C.Y."/>
            <person name="Keren R."/>
            <person name="Whittaker M."/>
            <person name="Farag I.F."/>
            <person name="Doudna J."/>
            <person name="Cate J.H.D."/>
            <person name="Banfield J.F."/>
        </authorList>
    </citation>
    <scope>NUCLEOTIDE SEQUENCE</scope>
    <source>
        <strain evidence="4">NC_groundwater_1370_Ag_S-0.2um_69_93</strain>
    </source>
</reference>
<comment type="similarity">
    <text evidence="2">Belongs to the metallo-dependent hydrolases superfamily. Hydantoinase/dihydropyrimidinase family.</text>
</comment>
<evidence type="ECO:0000259" key="3">
    <source>
        <dbReference type="Pfam" id="PF01979"/>
    </source>
</evidence>
<evidence type="ECO:0000256" key="2">
    <source>
        <dbReference type="ARBA" id="ARBA00008829"/>
    </source>
</evidence>
<evidence type="ECO:0000313" key="4">
    <source>
        <dbReference type="EMBL" id="MBI4252294.1"/>
    </source>
</evidence>
<gene>
    <name evidence="4" type="ORF">HY618_07525</name>
</gene>
<dbReference type="FunFam" id="3.20.20.140:FF:000174">
    <property type="entry name" value="Dihydropyrimidinase-related protein 2"/>
    <property type="match status" value="1"/>
</dbReference>